<evidence type="ECO:0000256" key="2">
    <source>
        <dbReference type="ARBA" id="ARBA00022741"/>
    </source>
</evidence>
<dbReference type="GO" id="GO:0004748">
    <property type="term" value="F:ribonucleoside-diphosphate reductase activity, thioredoxin disulfide as acceptor"/>
    <property type="evidence" value="ECO:0007669"/>
    <property type="project" value="UniProtKB-EC"/>
</dbReference>
<sequence>MVQPIKRTSNCYVVKRDGRHEAVSFDKIAHRIMKLCYGLSQERVDHIEISQKVIAGLYKGVTTAELDNLAAEIAADMITKHPDYARLASRIAVSNLHKKTEKLFSKVSKRLYNATHPKSGRHMPLISKELFDTIQNNADILDSAIVHGRDYFYTYFGLKTLERSYLLQINGELAERPQHMLMRVALGIHGEDIEAALETYNLMSERWFTHATPTLFNSGTCTPQMSSCFLLTMFEDSIEGIFETLLTTNGVSNGLVPMLRVFNNAARYVDQGGNKRPGAFAVYLEPWHADIFEFLELRKNVGDELERCRDLFFGLWIPDLFMERVRDDKIWSLMCPAECPGLEDSWGKTFEKLYTQYEEDGRYRKQIPARKLWETIVFTQIETGVPYMVYKVMLCGFKNLLNVVVLFIIINYF</sequence>
<evidence type="ECO:0000259" key="9">
    <source>
        <dbReference type="PROSITE" id="PS51161"/>
    </source>
</evidence>
<evidence type="ECO:0000313" key="12">
    <source>
        <dbReference type="WBParaSite" id="OFLC_0001469701-mRNA-1"/>
    </source>
</evidence>
<name>A0A183I4M4_9BILA</name>
<evidence type="ECO:0000256" key="6">
    <source>
        <dbReference type="ARBA" id="ARBA00024942"/>
    </source>
</evidence>
<organism evidence="12">
    <name type="scientific">Onchocerca flexuosa</name>
    <dbReference type="NCBI Taxonomy" id="387005"/>
    <lineage>
        <taxon>Eukaryota</taxon>
        <taxon>Metazoa</taxon>
        <taxon>Ecdysozoa</taxon>
        <taxon>Nematoda</taxon>
        <taxon>Chromadorea</taxon>
        <taxon>Rhabditida</taxon>
        <taxon>Spirurina</taxon>
        <taxon>Spiruromorpha</taxon>
        <taxon>Filarioidea</taxon>
        <taxon>Onchocercidae</taxon>
        <taxon>Onchocerca</taxon>
    </lineage>
</organism>
<dbReference type="FunFam" id="3.20.70.20:FF:000041">
    <property type="entry name" value="Ribonucleotide reductase catalytic subunit M1"/>
    <property type="match status" value="1"/>
</dbReference>
<dbReference type="WBParaSite" id="OFLC_0001469701-mRNA-1">
    <property type="protein sequence ID" value="OFLC_0001469701-mRNA-1"/>
    <property type="gene ID" value="OFLC_0001469701"/>
</dbReference>
<evidence type="ECO:0000256" key="7">
    <source>
        <dbReference type="PROSITE-ProRule" id="PRU00492"/>
    </source>
</evidence>
<dbReference type="InterPro" id="IPR013509">
    <property type="entry name" value="RNR_lsu_N"/>
</dbReference>
<proteinExistence type="inferred from homology"/>
<dbReference type="PANTHER" id="PTHR11573:SF6">
    <property type="entry name" value="RIBONUCLEOSIDE-DIPHOSPHATE REDUCTASE LARGE SUBUNIT"/>
    <property type="match status" value="1"/>
</dbReference>
<dbReference type="GO" id="GO:0005971">
    <property type="term" value="C:ribonucleoside-diphosphate reductase complex"/>
    <property type="evidence" value="ECO:0007669"/>
    <property type="project" value="TreeGrafter"/>
</dbReference>
<evidence type="ECO:0000313" key="10">
    <source>
        <dbReference type="EMBL" id="VDP18238.1"/>
    </source>
</evidence>
<evidence type="ECO:0000256" key="8">
    <source>
        <dbReference type="RuleBase" id="RU003410"/>
    </source>
</evidence>
<dbReference type="SUPFAM" id="SSF51998">
    <property type="entry name" value="PFL-like glycyl radical enzymes"/>
    <property type="match status" value="1"/>
</dbReference>
<keyword evidence="11" id="KW-1185">Reference proteome</keyword>
<dbReference type="Pfam" id="PF02867">
    <property type="entry name" value="Ribonuc_red_lgC"/>
    <property type="match status" value="1"/>
</dbReference>
<dbReference type="Gene3D" id="3.20.70.20">
    <property type="match status" value="1"/>
</dbReference>
<protein>
    <recommendedName>
        <fullName evidence="8">Ribonucleoside-diphosphate reductase</fullName>
        <ecNumber evidence="8">1.17.4.1</ecNumber>
    </recommendedName>
</protein>
<dbReference type="InterPro" id="IPR008926">
    <property type="entry name" value="RNR_R1-su_N"/>
</dbReference>
<dbReference type="EC" id="1.17.4.1" evidence="8"/>
<evidence type="ECO:0000256" key="5">
    <source>
        <dbReference type="ARBA" id="ARBA00023116"/>
    </source>
</evidence>
<comment type="function">
    <text evidence="6 8">Provides the precursors necessary for DNA synthesis. Catalyzes the biosynthesis of deoxyribonucleotides from the corresponding ribonucleotides.</text>
</comment>
<dbReference type="InterPro" id="IPR005144">
    <property type="entry name" value="ATP-cone_dom"/>
</dbReference>
<dbReference type="Proteomes" id="UP000267606">
    <property type="component" value="Unassembled WGS sequence"/>
</dbReference>
<reference evidence="12" key="1">
    <citation type="submission" date="2016-06" db="UniProtKB">
        <authorList>
            <consortium name="WormBaseParasite"/>
        </authorList>
    </citation>
    <scope>IDENTIFICATION</scope>
</reference>
<dbReference type="GO" id="GO:0009263">
    <property type="term" value="P:deoxyribonucleotide biosynthetic process"/>
    <property type="evidence" value="ECO:0007669"/>
    <property type="project" value="UniProtKB-KW"/>
</dbReference>
<evidence type="ECO:0000256" key="1">
    <source>
        <dbReference type="ARBA" id="ARBA00010406"/>
    </source>
</evidence>
<dbReference type="PANTHER" id="PTHR11573">
    <property type="entry name" value="RIBONUCLEOSIDE-DIPHOSPHATE REDUCTASE LARGE CHAIN"/>
    <property type="match status" value="1"/>
</dbReference>
<keyword evidence="2 7" id="KW-0547">Nucleotide-binding</keyword>
<evidence type="ECO:0000256" key="4">
    <source>
        <dbReference type="ARBA" id="ARBA00023002"/>
    </source>
</evidence>
<keyword evidence="3 7" id="KW-0067">ATP-binding</keyword>
<reference evidence="10 11" key="2">
    <citation type="submission" date="2018-11" db="EMBL/GenBank/DDBJ databases">
        <authorList>
            <consortium name="Pathogen Informatics"/>
        </authorList>
    </citation>
    <scope>NUCLEOTIDE SEQUENCE [LARGE SCALE GENOMIC DNA]</scope>
</reference>
<evidence type="ECO:0000256" key="3">
    <source>
        <dbReference type="ARBA" id="ARBA00022840"/>
    </source>
</evidence>
<dbReference type="GO" id="GO:0005524">
    <property type="term" value="F:ATP binding"/>
    <property type="evidence" value="ECO:0007669"/>
    <property type="project" value="UniProtKB-UniRule"/>
</dbReference>
<dbReference type="Pfam" id="PF00317">
    <property type="entry name" value="Ribonuc_red_lgN"/>
    <property type="match status" value="1"/>
</dbReference>
<feature type="domain" description="ATP-cone" evidence="9">
    <location>
        <begin position="11"/>
        <end position="102"/>
    </location>
</feature>
<dbReference type="STRING" id="387005.A0A183I4M4"/>
<gene>
    <name evidence="10" type="ORF">OFLC_LOCUS14685</name>
</gene>
<dbReference type="SUPFAM" id="SSF48168">
    <property type="entry name" value="R1 subunit of ribonucleotide reductase, N-terminal domain"/>
    <property type="match status" value="1"/>
</dbReference>
<keyword evidence="5 8" id="KW-0215">Deoxyribonucleotide synthesis</keyword>
<dbReference type="AlphaFoldDB" id="A0A183I4M4"/>
<dbReference type="EMBL" id="UZAJ01041084">
    <property type="protein sequence ID" value="VDP18238.1"/>
    <property type="molecule type" value="Genomic_DNA"/>
</dbReference>
<dbReference type="UniPathway" id="UPA00326"/>
<dbReference type="PROSITE" id="PS51161">
    <property type="entry name" value="ATP_CONE"/>
    <property type="match status" value="1"/>
</dbReference>
<dbReference type="InterPro" id="IPR000788">
    <property type="entry name" value="RNR_lg_C"/>
</dbReference>
<comment type="catalytic activity">
    <reaction evidence="8">
        <text>a 2'-deoxyribonucleoside 5'-diphosphate + [thioredoxin]-disulfide + H2O = a ribonucleoside 5'-diphosphate + [thioredoxin]-dithiol</text>
        <dbReference type="Rhea" id="RHEA:23252"/>
        <dbReference type="Rhea" id="RHEA-COMP:10698"/>
        <dbReference type="Rhea" id="RHEA-COMP:10700"/>
        <dbReference type="ChEBI" id="CHEBI:15377"/>
        <dbReference type="ChEBI" id="CHEBI:29950"/>
        <dbReference type="ChEBI" id="CHEBI:50058"/>
        <dbReference type="ChEBI" id="CHEBI:57930"/>
        <dbReference type="ChEBI" id="CHEBI:73316"/>
        <dbReference type="EC" id="1.17.4.1"/>
    </reaction>
</comment>
<dbReference type="Pfam" id="PF03477">
    <property type="entry name" value="ATP-cone"/>
    <property type="match status" value="1"/>
</dbReference>
<keyword evidence="4 8" id="KW-0560">Oxidoreductase</keyword>
<accession>A0A183I4M4</accession>
<evidence type="ECO:0000313" key="11">
    <source>
        <dbReference type="Proteomes" id="UP000267606"/>
    </source>
</evidence>
<comment type="similarity">
    <text evidence="1 8">Belongs to the ribonucleoside diphosphate reductase large chain family.</text>
</comment>
<dbReference type="InterPro" id="IPR039718">
    <property type="entry name" value="Rrm1"/>
</dbReference>